<dbReference type="Pfam" id="PF01943">
    <property type="entry name" value="Polysacc_synt"/>
    <property type="match status" value="1"/>
</dbReference>
<feature type="transmembrane region" description="Helical" evidence="6">
    <location>
        <begin position="90"/>
        <end position="116"/>
    </location>
</feature>
<comment type="caution">
    <text evidence="7">The sequence shown here is derived from an EMBL/GenBank/DDBJ whole genome shotgun (WGS) entry which is preliminary data.</text>
</comment>
<feature type="transmembrane region" description="Helical" evidence="6">
    <location>
        <begin position="406"/>
        <end position="423"/>
    </location>
</feature>
<accession>A0A4R3KDY5</accession>
<feature type="transmembrane region" description="Helical" evidence="6">
    <location>
        <begin position="378"/>
        <end position="399"/>
    </location>
</feature>
<dbReference type="GO" id="GO:0005886">
    <property type="term" value="C:plasma membrane"/>
    <property type="evidence" value="ECO:0007669"/>
    <property type="project" value="UniProtKB-SubCell"/>
</dbReference>
<dbReference type="EMBL" id="SMAB01000013">
    <property type="protein sequence ID" value="TCS81273.1"/>
    <property type="molecule type" value="Genomic_DNA"/>
</dbReference>
<evidence type="ECO:0000313" key="8">
    <source>
        <dbReference type="Proteomes" id="UP000295788"/>
    </source>
</evidence>
<sequence length="548" mass="60344">MSNDSQLVRGTLLLTSATIISRILGLIYYFPFLWLVGTKGAALYAYAYNPYAILLSISTMGLPLAVSKFVSKYNALGDYRTGYRLFRSGLVLLSLTGFLAALGLYLIAPIIAPMFINGSGGGSGNTLEDVILVIRWVSPALLLVPMMSLVRGYFQGFQSMGPTAVSQVIEQIVRIVFILATSFFILKVMHGSLATAVSLATFAAFVGAIGGMAVLIWYWLKRQKDIKQKIAESKNVQLISLLSMYKELMLYAIPFILVGLAIPIYQQIDTFNVNKALMSLGYTLGQAEDIFAILNQTSQKVIMIPVSLATALGLTIIPAITRTFTAGDQVKLHNQITQTFNILLYLTLPAAVGLGVLSYQVYGSLYAMSEVDLGSYLLAWYAPTTIFYALFTVTAAILQGINRQKFAVYGLIGGILLKIAFNYEFVRWFGGKGAILSTDLGYGFSIFFNLWIIKKFAGYSYRSVLKNSFRMLVHSTIMGIAVWLVKWTFILWLPGGKERFLNAVITLLVGLVVGIAVYLWLGLRSNLAVEVLGNRIGFLKRKRNPKAA</sequence>
<dbReference type="RefSeq" id="WP_132769375.1">
    <property type="nucleotide sequence ID" value="NZ_SMAB01000013.1"/>
</dbReference>
<evidence type="ECO:0000313" key="7">
    <source>
        <dbReference type="EMBL" id="TCS81273.1"/>
    </source>
</evidence>
<keyword evidence="5 6" id="KW-0472">Membrane</keyword>
<feature type="transmembrane region" description="Helical" evidence="6">
    <location>
        <begin position="500"/>
        <end position="521"/>
    </location>
</feature>
<dbReference type="Proteomes" id="UP000295788">
    <property type="component" value="Unassembled WGS sequence"/>
</dbReference>
<dbReference type="PANTHER" id="PTHR30250">
    <property type="entry name" value="PST FAMILY PREDICTED COLANIC ACID TRANSPORTER"/>
    <property type="match status" value="1"/>
</dbReference>
<dbReference type="InterPro" id="IPR050833">
    <property type="entry name" value="Poly_Biosynth_Transport"/>
</dbReference>
<evidence type="ECO:0000256" key="3">
    <source>
        <dbReference type="ARBA" id="ARBA00022692"/>
    </source>
</evidence>
<feature type="transmembrane region" description="Helical" evidence="6">
    <location>
        <begin position="301"/>
        <end position="321"/>
    </location>
</feature>
<dbReference type="InterPro" id="IPR002797">
    <property type="entry name" value="Polysacc_synth"/>
</dbReference>
<keyword evidence="3 6" id="KW-0812">Transmembrane</keyword>
<evidence type="ECO:0000256" key="4">
    <source>
        <dbReference type="ARBA" id="ARBA00022989"/>
    </source>
</evidence>
<feature type="transmembrane region" description="Helical" evidence="6">
    <location>
        <begin position="175"/>
        <end position="193"/>
    </location>
</feature>
<dbReference type="PANTHER" id="PTHR30250:SF21">
    <property type="entry name" value="LIPID II FLIPPASE MURJ"/>
    <property type="match status" value="1"/>
</dbReference>
<feature type="transmembrane region" description="Helical" evidence="6">
    <location>
        <begin position="429"/>
        <end position="452"/>
    </location>
</feature>
<gene>
    <name evidence="7" type="ORF">EDD72_11331</name>
</gene>
<evidence type="ECO:0000256" key="2">
    <source>
        <dbReference type="ARBA" id="ARBA00022475"/>
    </source>
</evidence>
<proteinExistence type="predicted"/>
<dbReference type="InterPro" id="IPR024923">
    <property type="entry name" value="PG_synth_SpoVB"/>
</dbReference>
<feature type="transmembrane region" description="Helical" evidence="6">
    <location>
        <begin position="342"/>
        <end position="362"/>
    </location>
</feature>
<feature type="transmembrane region" description="Helical" evidence="6">
    <location>
        <begin position="51"/>
        <end position="70"/>
    </location>
</feature>
<organism evidence="7 8">
    <name type="scientific">Tepidibacillus fermentans</name>
    <dbReference type="NCBI Taxonomy" id="1281767"/>
    <lineage>
        <taxon>Bacteria</taxon>
        <taxon>Bacillati</taxon>
        <taxon>Bacillota</taxon>
        <taxon>Bacilli</taxon>
        <taxon>Bacillales</taxon>
        <taxon>Bacillaceae</taxon>
        <taxon>Tepidibacillus</taxon>
    </lineage>
</organism>
<evidence type="ECO:0000256" key="1">
    <source>
        <dbReference type="ARBA" id="ARBA00004651"/>
    </source>
</evidence>
<comment type="subcellular location">
    <subcellularLocation>
        <location evidence="1">Cell membrane</location>
        <topology evidence="1">Multi-pass membrane protein</topology>
    </subcellularLocation>
</comment>
<dbReference type="PIRSF" id="PIRSF038958">
    <property type="entry name" value="PG_synth_SpoVB"/>
    <property type="match status" value="1"/>
</dbReference>
<keyword evidence="2" id="KW-1003">Cell membrane</keyword>
<feature type="transmembrane region" description="Helical" evidence="6">
    <location>
        <begin position="248"/>
        <end position="268"/>
    </location>
</feature>
<reference evidence="7 8" key="1">
    <citation type="submission" date="2019-03" db="EMBL/GenBank/DDBJ databases">
        <title>Genomic Encyclopedia of Type Strains, Phase IV (KMG-IV): sequencing the most valuable type-strain genomes for metagenomic binning, comparative biology and taxonomic classification.</title>
        <authorList>
            <person name="Goeker M."/>
        </authorList>
    </citation>
    <scope>NUCLEOTIDE SEQUENCE [LARGE SCALE GENOMIC DNA]</scope>
    <source>
        <strain evidence="7 8">DSM 23802</strain>
    </source>
</reference>
<name>A0A4R3KDY5_9BACI</name>
<feature type="transmembrane region" description="Helical" evidence="6">
    <location>
        <begin position="12"/>
        <end position="31"/>
    </location>
</feature>
<keyword evidence="8" id="KW-1185">Reference proteome</keyword>
<protein>
    <submittedName>
        <fullName evidence="7">O-antigen/teichoic acid export membrane protein</fullName>
    </submittedName>
</protein>
<dbReference type="AlphaFoldDB" id="A0A4R3KDY5"/>
<feature type="transmembrane region" description="Helical" evidence="6">
    <location>
        <begin position="472"/>
        <end position="494"/>
    </location>
</feature>
<evidence type="ECO:0000256" key="5">
    <source>
        <dbReference type="ARBA" id="ARBA00023136"/>
    </source>
</evidence>
<feature type="transmembrane region" description="Helical" evidence="6">
    <location>
        <begin position="136"/>
        <end position="154"/>
    </location>
</feature>
<dbReference type="OrthoDB" id="9775950at2"/>
<evidence type="ECO:0000256" key="6">
    <source>
        <dbReference type="SAM" id="Phobius"/>
    </source>
</evidence>
<feature type="transmembrane region" description="Helical" evidence="6">
    <location>
        <begin position="199"/>
        <end position="220"/>
    </location>
</feature>
<dbReference type="CDD" id="cd13124">
    <property type="entry name" value="MATE_SpoVB_like"/>
    <property type="match status" value="1"/>
</dbReference>
<keyword evidence="4 6" id="KW-1133">Transmembrane helix</keyword>